<accession>A0A088S012</accession>
<keyword evidence="4" id="KW-1185">Reference proteome</keyword>
<dbReference type="EMBL" id="CP009402">
    <property type="protein sequence ID" value="AIO01546.1"/>
    <property type="molecule type" value="Genomic_DNA"/>
</dbReference>
<reference evidence="3 4" key="1">
    <citation type="journal article" date="2015" name="Sci. Rep.">
        <title>The genome of Leishmania panamensis: insights into genomics of the L. (Viannia) subgenus.</title>
        <authorList>
            <person name="Llanes A."/>
            <person name="Restrepo C.M."/>
            <person name="Vecchio G.D."/>
            <person name="Anguizola F.J."/>
            <person name="Lleonart R."/>
        </authorList>
    </citation>
    <scope>NUCLEOTIDE SEQUENCE [LARGE SCALE GENOMIC DNA]</scope>
    <source>
        <strain evidence="3 4">MHOM/PA/94/PSC-1</strain>
    </source>
</reference>
<organism evidence="3 4">
    <name type="scientific">Leishmania panamensis</name>
    <dbReference type="NCBI Taxonomy" id="5679"/>
    <lineage>
        <taxon>Eukaryota</taxon>
        <taxon>Discoba</taxon>
        <taxon>Euglenozoa</taxon>
        <taxon>Kinetoplastea</taxon>
        <taxon>Metakinetoplastina</taxon>
        <taxon>Trypanosomatida</taxon>
        <taxon>Trypanosomatidae</taxon>
        <taxon>Leishmaniinae</taxon>
        <taxon>Leishmania</taxon>
        <taxon>Leishmania guyanensis species complex</taxon>
    </lineage>
</organism>
<dbReference type="RefSeq" id="XP_010702346.1">
    <property type="nucleotide sequence ID" value="XM_010704044.1"/>
</dbReference>
<feature type="compositionally biased region" description="Polar residues" evidence="2">
    <location>
        <begin position="371"/>
        <end position="396"/>
    </location>
</feature>
<dbReference type="OrthoDB" id="265280at2759"/>
<dbReference type="KEGG" id="lpan:LPMP_332550"/>
<dbReference type="VEuPathDB" id="TriTrypDB:LPMP_332550"/>
<protein>
    <submittedName>
        <fullName evidence="3">Uncharacterized protein</fullName>
    </submittedName>
</protein>
<feature type="coiled-coil region" evidence="1">
    <location>
        <begin position="199"/>
        <end position="226"/>
    </location>
</feature>
<dbReference type="eggNOG" id="ENOG502S2WQ">
    <property type="taxonomic scope" value="Eukaryota"/>
</dbReference>
<evidence type="ECO:0000313" key="4">
    <source>
        <dbReference type="Proteomes" id="UP000063063"/>
    </source>
</evidence>
<feature type="compositionally biased region" description="Polar residues" evidence="2">
    <location>
        <begin position="437"/>
        <end position="449"/>
    </location>
</feature>
<feature type="compositionally biased region" description="Acidic residues" evidence="2">
    <location>
        <begin position="37"/>
        <end position="59"/>
    </location>
</feature>
<feature type="compositionally biased region" description="Polar residues" evidence="2">
    <location>
        <begin position="482"/>
        <end position="496"/>
    </location>
</feature>
<evidence type="ECO:0000256" key="1">
    <source>
        <dbReference type="SAM" id="Coils"/>
    </source>
</evidence>
<dbReference type="Proteomes" id="UP000063063">
    <property type="component" value="Chromosome 33"/>
</dbReference>
<feature type="coiled-coil region" evidence="1">
    <location>
        <begin position="84"/>
        <end position="141"/>
    </location>
</feature>
<proteinExistence type="predicted"/>
<evidence type="ECO:0000313" key="3">
    <source>
        <dbReference type="EMBL" id="AIO01546.1"/>
    </source>
</evidence>
<dbReference type="VEuPathDB" id="TriTrypDB:LPAL13_330033300"/>
<feature type="compositionally biased region" description="Basic and acidic residues" evidence="2">
    <location>
        <begin position="415"/>
        <end position="436"/>
    </location>
</feature>
<feature type="region of interest" description="Disordered" evidence="2">
    <location>
        <begin position="1"/>
        <end position="74"/>
    </location>
</feature>
<dbReference type="AlphaFoldDB" id="A0A088S012"/>
<sequence length="511" mass="57362">MSKTSSEEYPVDCASENEQSKPEVEENLPQQTAAVSVDEEDAYEENVNDECPSEEEEESGTMPATPAAPAAETGWRASASYADYMAAKEELQAARAAHERHVREITCGTMLDGDMNSMMSVEELTAERVRLAELVRHHKDEQDSLALDIEGLTGAGDVYQLAARVQRLEHFVKCASQYVNDTLPQTIETMVKEDRRQSNQELCNYIQDLQEKRADMLKKIAASQEIVNKRKQRQKAPVVAAVKQEDEDPMTAKAEEHTHENKEEYVALQQKIRKLCSMRTKLQSDIMKEKKSSKKMEERMLARIRNLELDNARDARMCKELNNRNAAFTTNSQLLVDQLNVEHYGIGNAPTTKKLMEERKQREALLEWSPPDQSNWNDVSGNSAESHQSNTNSGGSPQRAAKPPLVALKTTKSQRARDDAVRMEREEHSQSRRRNSDATSYQSSRQSISRPPLAAWKQTASQQSRESAIRESCRAASVPRTFASSNSEASDASPGSVSGRIAKLQSNNGWK</sequence>
<feature type="region of interest" description="Disordered" evidence="2">
    <location>
        <begin position="358"/>
        <end position="511"/>
    </location>
</feature>
<keyword evidence="1" id="KW-0175">Coiled coil</keyword>
<gene>
    <name evidence="3" type="ORF">LPMP_332550</name>
</gene>
<name>A0A088S012_LEIPA</name>
<evidence type="ECO:0000256" key="2">
    <source>
        <dbReference type="SAM" id="MobiDB-lite"/>
    </source>
</evidence>
<dbReference type="GeneID" id="22578408"/>